<dbReference type="SUPFAM" id="SSF52172">
    <property type="entry name" value="CheY-like"/>
    <property type="match status" value="1"/>
</dbReference>
<dbReference type="Pfam" id="PF00072">
    <property type="entry name" value="Response_reg"/>
    <property type="match status" value="1"/>
</dbReference>
<dbReference type="InterPro" id="IPR009057">
    <property type="entry name" value="Homeodomain-like_sf"/>
</dbReference>
<comment type="caution">
    <text evidence="7">The sequence shown here is derived from an EMBL/GenBank/DDBJ whole genome shotgun (WGS) entry which is preliminary data.</text>
</comment>
<evidence type="ECO:0000256" key="3">
    <source>
        <dbReference type="ARBA" id="ARBA00023163"/>
    </source>
</evidence>
<dbReference type="SMART" id="SM00342">
    <property type="entry name" value="HTH_ARAC"/>
    <property type="match status" value="1"/>
</dbReference>
<dbReference type="PROSITE" id="PS01124">
    <property type="entry name" value="HTH_ARAC_FAMILY_2"/>
    <property type="match status" value="1"/>
</dbReference>
<evidence type="ECO:0000256" key="4">
    <source>
        <dbReference type="PROSITE-ProRule" id="PRU00169"/>
    </source>
</evidence>
<evidence type="ECO:0000259" key="6">
    <source>
        <dbReference type="PROSITE" id="PS50110"/>
    </source>
</evidence>
<dbReference type="InterPro" id="IPR001789">
    <property type="entry name" value="Sig_transdc_resp-reg_receiver"/>
</dbReference>
<name>A0ABW0QXC7_9BACL</name>
<dbReference type="PANTHER" id="PTHR43280:SF35">
    <property type="entry name" value="RESPONSE REGULATOR"/>
    <property type="match status" value="1"/>
</dbReference>
<keyword evidence="8" id="KW-1185">Reference proteome</keyword>
<comment type="caution">
    <text evidence="4">Lacks conserved residue(s) required for the propagation of feature annotation.</text>
</comment>
<evidence type="ECO:0000313" key="8">
    <source>
        <dbReference type="Proteomes" id="UP001596108"/>
    </source>
</evidence>
<dbReference type="SUPFAM" id="SSF46689">
    <property type="entry name" value="Homeodomain-like"/>
    <property type="match status" value="1"/>
</dbReference>
<evidence type="ECO:0000256" key="2">
    <source>
        <dbReference type="ARBA" id="ARBA00023125"/>
    </source>
</evidence>
<reference evidence="8" key="1">
    <citation type="journal article" date="2019" name="Int. J. Syst. Evol. Microbiol.">
        <title>The Global Catalogue of Microorganisms (GCM) 10K type strain sequencing project: providing services to taxonomists for standard genome sequencing and annotation.</title>
        <authorList>
            <consortium name="The Broad Institute Genomics Platform"/>
            <consortium name="The Broad Institute Genome Sequencing Center for Infectious Disease"/>
            <person name="Wu L."/>
            <person name="Ma J."/>
        </authorList>
    </citation>
    <scope>NUCLEOTIDE SEQUENCE [LARGE SCALE GENOMIC DNA]</scope>
    <source>
        <strain evidence="8">CGMCC 1.18578</strain>
    </source>
</reference>
<organism evidence="7 8">
    <name type="scientific">Cohnella yongneupensis</name>
    <dbReference type="NCBI Taxonomy" id="425006"/>
    <lineage>
        <taxon>Bacteria</taxon>
        <taxon>Bacillati</taxon>
        <taxon>Bacillota</taxon>
        <taxon>Bacilli</taxon>
        <taxon>Bacillales</taxon>
        <taxon>Paenibacillaceae</taxon>
        <taxon>Cohnella</taxon>
    </lineage>
</organism>
<dbReference type="InterPro" id="IPR018062">
    <property type="entry name" value="HTH_AraC-typ_CS"/>
</dbReference>
<proteinExistence type="predicted"/>
<evidence type="ECO:0000259" key="5">
    <source>
        <dbReference type="PROSITE" id="PS01124"/>
    </source>
</evidence>
<dbReference type="PANTHER" id="PTHR43280">
    <property type="entry name" value="ARAC-FAMILY TRANSCRIPTIONAL REGULATOR"/>
    <property type="match status" value="1"/>
</dbReference>
<dbReference type="InterPro" id="IPR018060">
    <property type="entry name" value="HTH_AraC"/>
</dbReference>
<dbReference type="InterPro" id="IPR011006">
    <property type="entry name" value="CheY-like_superfamily"/>
</dbReference>
<dbReference type="RefSeq" id="WP_378111399.1">
    <property type="nucleotide sequence ID" value="NZ_JBHSNC010000024.1"/>
</dbReference>
<dbReference type="Proteomes" id="UP001596108">
    <property type="component" value="Unassembled WGS sequence"/>
</dbReference>
<protein>
    <submittedName>
        <fullName evidence="7">Helix-turn-helix domain-containing protein</fullName>
    </submittedName>
</protein>
<keyword evidence="1" id="KW-0805">Transcription regulation</keyword>
<evidence type="ECO:0000313" key="7">
    <source>
        <dbReference type="EMBL" id="MFC5529475.1"/>
    </source>
</evidence>
<feature type="domain" description="Response regulatory" evidence="6">
    <location>
        <begin position="1"/>
        <end position="113"/>
    </location>
</feature>
<gene>
    <name evidence="7" type="ORF">ACFPQ4_08440</name>
</gene>
<dbReference type="Pfam" id="PF12833">
    <property type="entry name" value="HTH_18"/>
    <property type="match status" value="1"/>
</dbReference>
<sequence length="245" mass="28284">MDPNMRSREDTQQMLDWGQLGFDIQAYADNTGDALSIMDTQRFSLVLINIKRLQSDGIQLCGQIRQFSRVPIIVIGGDHDFNLARKALTYQVSDYLADPVQPSDLVASLQAVLEELNGKTVTNNPLITSIQWKRQPQSSIIDVVKKYVQEELHQNVSLKKISDTLHFNCAYLGQKFKNEEKMSFNEYLLQQRMEKAKQLLEQTDMRIYEVANHVGYTEIDWFYKKFKEYTGASANEYRKQALITA</sequence>
<keyword evidence="2" id="KW-0238">DNA-binding</keyword>
<accession>A0ABW0QXC7</accession>
<dbReference type="Gene3D" id="3.40.50.2300">
    <property type="match status" value="1"/>
</dbReference>
<dbReference type="PROSITE" id="PS00041">
    <property type="entry name" value="HTH_ARAC_FAMILY_1"/>
    <property type="match status" value="1"/>
</dbReference>
<dbReference type="Gene3D" id="1.10.10.60">
    <property type="entry name" value="Homeodomain-like"/>
    <property type="match status" value="2"/>
</dbReference>
<dbReference type="EMBL" id="JBHSNC010000024">
    <property type="protein sequence ID" value="MFC5529475.1"/>
    <property type="molecule type" value="Genomic_DNA"/>
</dbReference>
<feature type="domain" description="HTH araC/xylS-type" evidence="5">
    <location>
        <begin position="142"/>
        <end position="240"/>
    </location>
</feature>
<dbReference type="PROSITE" id="PS50110">
    <property type="entry name" value="RESPONSE_REGULATORY"/>
    <property type="match status" value="1"/>
</dbReference>
<evidence type="ECO:0000256" key="1">
    <source>
        <dbReference type="ARBA" id="ARBA00023015"/>
    </source>
</evidence>
<keyword evidence="3" id="KW-0804">Transcription</keyword>